<keyword evidence="2" id="KW-0472">Membrane</keyword>
<dbReference type="AlphaFoldDB" id="A0A895YNK8"/>
<protein>
    <submittedName>
        <fullName evidence="3">DUF3040 domain-containing protein</fullName>
    </submittedName>
</protein>
<keyword evidence="2" id="KW-0812">Transmembrane</keyword>
<sequence>MPLSEHEQRAFDQMMERAFAEDPKFASAVRSSDPKVHARRRLVLAVLVILAGLGLVVVGTVSNLLPLGAGGFVVMLAGAAFAMQSQRRAKNPPLQAVDGKASRQTRRRSSFVDRLEGRWRNRPEGNR</sequence>
<reference evidence="3" key="1">
    <citation type="submission" date="2021-02" db="EMBL/GenBank/DDBJ databases">
        <title>Natrosporangium hydrolyticum gen. nov., sp. nov, a haloalkaliphilic actinobacterium from a soda solonchak soil.</title>
        <authorList>
            <person name="Sorokin D.Y."/>
            <person name="Khijniak T.V."/>
            <person name="Zakharycheva A.P."/>
            <person name="Boueva O.V."/>
            <person name="Ariskina E.V."/>
            <person name="Hahnke R.L."/>
            <person name="Bunk B."/>
            <person name="Sproer C."/>
            <person name="Schumann P."/>
            <person name="Evtushenko L.I."/>
            <person name="Kublanov I.V."/>
        </authorList>
    </citation>
    <scope>NUCLEOTIDE SEQUENCE</scope>
    <source>
        <strain evidence="3">DSM 106523</strain>
    </source>
</reference>
<feature type="region of interest" description="Disordered" evidence="1">
    <location>
        <begin position="87"/>
        <end position="127"/>
    </location>
</feature>
<feature type="transmembrane region" description="Helical" evidence="2">
    <location>
        <begin position="64"/>
        <end position="83"/>
    </location>
</feature>
<dbReference type="Proteomes" id="UP000662857">
    <property type="component" value="Chromosome"/>
</dbReference>
<name>A0A895YNK8_9ACTN</name>
<keyword evidence="4" id="KW-1185">Reference proteome</keyword>
<accession>A0A895YNK8</accession>
<dbReference type="Pfam" id="PF11239">
    <property type="entry name" value="DUF3040"/>
    <property type="match status" value="1"/>
</dbReference>
<dbReference type="EMBL" id="CP070499">
    <property type="protein sequence ID" value="QSB16286.1"/>
    <property type="molecule type" value="Genomic_DNA"/>
</dbReference>
<feature type="transmembrane region" description="Helical" evidence="2">
    <location>
        <begin position="42"/>
        <end position="58"/>
    </location>
</feature>
<evidence type="ECO:0000313" key="3">
    <source>
        <dbReference type="EMBL" id="QSB16286.1"/>
    </source>
</evidence>
<evidence type="ECO:0000256" key="1">
    <source>
        <dbReference type="SAM" id="MobiDB-lite"/>
    </source>
</evidence>
<gene>
    <name evidence="3" type="ORF">JQS43_08340</name>
</gene>
<feature type="compositionally biased region" description="Basic and acidic residues" evidence="1">
    <location>
        <begin position="110"/>
        <end position="127"/>
    </location>
</feature>
<evidence type="ECO:0000313" key="4">
    <source>
        <dbReference type="Proteomes" id="UP000662857"/>
    </source>
</evidence>
<dbReference type="RefSeq" id="WP_239678493.1">
    <property type="nucleotide sequence ID" value="NZ_CP070499.1"/>
</dbReference>
<dbReference type="KEGG" id="nhy:JQS43_08340"/>
<keyword evidence="2" id="KW-1133">Transmembrane helix</keyword>
<dbReference type="InterPro" id="IPR021401">
    <property type="entry name" value="DUF3040"/>
</dbReference>
<proteinExistence type="predicted"/>
<evidence type="ECO:0000256" key="2">
    <source>
        <dbReference type="SAM" id="Phobius"/>
    </source>
</evidence>
<organism evidence="3 4">
    <name type="scientific">Natronosporangium hydrolyticum</name>
    <dbReference type="NCBI Taxonomy" id="2811111"/>
    <lineage>
        <taxon>Bacteria</taxon>
        <taxon>Bacillati</taxon>
        <taxon>Actinomycetota</taxon>
        <taxon>Actinomycetes</taxon>
        <taxon>Micromonosporales</taxon>
        <taxon>Micromonosporaceae</taxon>
        <taxon>Natronosporangium</taxon>
    </lineage>
</organism>